<feature type="signal peptide" evidence="2">
    <location>
        <begin position="1"/>
        <end position="23"/>
    </location>
</feature>
<gene>
    <name evidence="3" type="ORF">OEZ85_002700</name>
</gene>
<evidence type="ECO:0000313" key="3">
    <source>
        <dbReference type="EMBL" id="WIA14158.1"/>
    </source>
</evidence>
<feature type="region of interest" description="Disordered" evidence="1">
    <location>
        <begin position="293"/>
        <end position="349"/>
    </location>
</feature>
<accession>A0ABY8TYD1</accession>
<name>A0ABY8TYD1_TETOB</name>
<dbReference type="InterPro" id="IPR008972">
    <property type="entry name" value="Cupredoxin"/>
</dbReference>
<proteinExistence type="predicted"/>
<protein>
    <recommendedName>
        <fullName evidence="5">Phytocyanin domain-containing protein</fullName>
    </recommendedName>
</protein>
<evidence type="ECO:0000256" key="2">
    <source>
        <dbReference type="SAM" id="SignalP"/>
    </source>
</evidence>
<reference evidence="3 4" key="1">
    <citation type="submission" date="2023-05" db="EMBL/GenBank/DDBJ databases">
        <title>A 100% complete, gapless, phased diploid assembly of the Scenedesmus obliquus UTEX 3031 genome.</title>
        <authorList>
            <person name="Biondi T.C."/>
            <person name="Hanschen E.R."/>
            <person name="Kwon T."/>
            <person name="Eng W."/>
            <person name="Kruse C.P.S."/>
            <person name="Koehler S.I."/>
            <person name="Kunde Y."/>
            <person name="Gleasner C.D."/>
            <person name="You Mak K.T."/>
            <person name="Polle J."/>
            <person name="Hovde B.T."/>
            <person name="Starkenburg S.R."/>
        </authorList>
    </citation>
    <scope>NUCLEOTIDE SEQUENCE [LARGE SCALE GENOMIC DNA]</scope>
    <source>
        <strain evidence="3 4">DOE0152z</strain>
    </source>
</reference>
<dbReference type="Gene3D" id="2.60.40.420">
    <property type="entry name" value="Cupredoxins - blue copper proteins"/>
    <property type="match status" value="1"/>
</dbReference>
<feature type="compositionally biased region" description="Gly residues" evidence="1">
    <location>
        <begin position="395"/>
        <end position="420"/>
    </location>
</feature>
<feature type="chain" id="PRO_5046055431" description="Phytocyanin domain-containing protein" evidence="2">
    <location>
        <begin position="24"/>
        <end position="495"/>
    </location>
</feature>
<dbReference type="EMBL" id="CP126212">
    <property type="protein sequence ID" value="WIA14158.1"/>
    <property type="molecule type" value="Genomic_DNA"/>
</dbReference>
<feature type="region of interest" description="Disordered" evidence="1">
    <location>
        <begin position="382"/>
        <end position="474"/>
    </location>
</feature>
<keyword evidence="4" id="KW-1185">Reference proteome</keyword>
<evidence type="ECO:0000256" key="1">
    <source>
        <dbReference type="SAM" id="MobiDB-lite"/>
    </source>
</evidence>
<evidence type="ECO:0008006" key="5">
    <source>
        <dbReference type="Google" id="ProtNLM"/>
    </source>
</evidence>
<sequence length="495" mass="52065">MVPLALLLTAAAVCCLPLQYAAAATLFEIDPWVIPPSNITYPPLATACPGDQIRFVWSSSNHGVFKVFNNATDTGACPANWSASAGVELAPLAGSGNITYTVQQQDAPAFWLACQNGQGRHCQRGQKLLVQAAPLQTWTEGEFPTVDCCVRYSADMPKRKGEGFNLLPSSTDYQPYLHPPTADAAAATVVKRAQISSQQQQPYTLLQLDLPPAAAAAAAALQASLPPLPPPDASEPQEVHAEYQVYLARFAAGDTLAQRWHRLAEKGLLAGVKEEWEDWQHEIMLQQLQAGLTGRGRGRGRGKRDEADLMANLDELGPRKSRNRRAPSTLQDYQVDTPASASPAPGALRPDEAAAAAAAAGYRAGGYGGPAMPMGMPMAGLPSGAADGGEEGSMSDGGDGGDNAAAGGAGGGRSRGGNGGQRRVVQHRVYRPQGQQPQYSHQVYRTPGPQQQQQPWSRWVPSQTQQLQQQQDAPDVAAAAAAAAAAVNGAAANGD</sequence>
<evidence type="ECO:0000313" key="4">
    <source>
        <dbReference type="Proteomes" id="UP001244341"/>
    </source>
</evidence>
<feature type="compositionally biased region" description="Polar residues" evidence="1">
    <location>
        <begin position="433"/>
        <end position="462"/>
    </location>
</feature>
<feature type="compositionally biased region" description="Low complexity" evidence="1">
    <location>
        <begin position="463"/>
        <end position="474"/>
    </location>
</feature>
<dbReference type="Proteomes" id="UP001244341">
    <property type="component" value="Chromosome 5b"/>
</dbReference>
<keyword evidence="2" id="KW-0732">Signal</keyword>
<organism evidence="3 4">
    <name type="scientific">Tetradesmus obliquus</name>
    <name type="common">Green alga</name>
    <name type="synonym">Acutodesmus obliquus</name>
    <dbReference type="NCBI Taxonomy" id="3088"/>
    <lineage>
        <taxon>Eukaryota</taxon>
        <taxon>Viridiplantae</taxon>
        <taxon>Chlorophyta</taxon>
        <taxon>core chlorophytes</taxon>
        <taxon>Chlorophyceae</taxon>
        <taxon>CS clade</taxon>
        <taxon>Sphaeropleales</taxon>
        <taxon>Scenedesmaceae</taxon>
        <taxon>Tetradesmus</taxon>
    </lineage>
</organism>
<feature type="compositionally biased region" description="Polar residues" evidence="1">
    <location>
        <begin position="326"/>
        <end position="340"/>
    </location>
</feature>
<dbReference type="SUPFAM" id="SSF49503">
    <property type="entry name" value="Cupredoxins"/>
    <property type="match status" value="1"/>
</dbReference>